<dbReference type="HOGENOM" id="CLU_2108723_0_0_1"/>
<keyword evidence="2" id="KW-1185">Reference proteome</keyword>
<proteinExistence type="predicted"/>
<dbReference type="Proteomes" id="UP000019478">
    <property type="component" value="Unassembled WGS sequence"/>
</dbReference>
<dbReference type="RefSeq" id="XP_007734398.1">
    <property type="nucleotide sequence ID" value="XM_007736208.1"/>
</dbReference>
<dbReference type="GeneID" id="19170198"/>
<gene>
    <name evidence="1" type="ORF">A1O3_06088</name>
</gene>
<evidence type="ECO:0000313" key="1">
    <source>
        <dbReference type="EMBL" id="EXJ82275.1"/>
    </source>
</evidence>
<organism evidence="1 2">
    <name type="scientific">Capronia epimyces CBS 606.96</name>
    <dbReference type="NCBI Taxonomy" id="1182542"/>
    <lineage>
        <taxon>Eukaryota</taxon>
        <taxon>Fungi</taxon>
        <taxon>Dikarya</taxon>
        <taxon>Ascomycota</taxon>
        <taxon>Pezizomycotina</taxon>
        <taxon>Eurotiomycetes</taxon>
        <taxon>Chaetothyriomycetidae</taxon>
        <taxon>Chaetothyriales</taxon>
        <taxon>Herpotrichiellaceae</taxon>
        <taxon>Capronia</taxon>
    </lineage>
</organism>
<reference evidence="1 2" key="1">
    <citation type="submission" date="2013-03" db="EMBL/GenBank/DDBJ databases">
        <title>The Genome Sequence of Capronia epimyces CBS 606.96.</title>
        <authorList>
            <consortium name="The Broad Institute Genomics Platform"/>
            <person name="Cuomo C."/>
            <person name="de Hoog S."/>
            <person name="Gorbushina A."/>
            <person name="Walker B."/>
            <person name="Young S.K."/>
            <person name="Zeng Q."/>
            <person name="Gargeya S."/>
            <person name="Fitzgerald M."/>
            <person name="Haas B."/>
            <person name="Abouelleil A."/>
            <person name="Allen A.W."/>
            <person name="Alvarado L."/>
            <person name="Arachchi H.M."/>
            <person name="Berlin A.M."/>
            <person name="Chapman S.B."/>
            <person name="Gainer-Dewar J."/>
            <person name="Goldberg J."/>
            <person name="Griggs A."/>
            <person name="Gujja S."/>
            <person name="Hansen M."/>
            <person name="Howarth C."/>
            <person name="Imamovic A."/>
            <person name="Ireland A."/>
            <person name="Larimer J."/>
            <person name="McCowan C."/>
            <person name="Murphy C."/>
            <person name="Pearson M."/>
            <person name="Poon T.W."/>
            <person name="Priest M."/>
            <person name="Roberts A."/>
            <person name="Saif S."/>
            <person name="Shea T."/>
            <person name="Sisk P."/>
            <person name="Sykes S."/>
            <person name="Wortman J."/>
            <person name="Nusbaum C."/>
            <person name="Birren B."/>
        </authorList>
    </citation>
    <scope>NUCLEOTIDE SEQUENCE [LARGE SCALE GENOMIC DNA]</scope>
    <source>
        <strain evidence="1 2">CBS 606.96</strain>
    </source>
</reference>
<name>W9XY14_9EURO</name>
<evidence type="ECO:0000313" key="2">
    <source>
        <dbReference type="Proteomes" id="UP000019478"/>
    </source>
</evidence>
<dbReference type="EMBL" id="AMGY01000005">
    <property type="protein sequence ID" value="EXJ82275.1"/>
    <property type="molecule type" value="Genomic_DNA"/>
</dbReference>
<dbReference type="AlphaFoldDB" id="W9XY14"/>
<accession>W9XY14</accession>
<comment type="caution">
    <text evidence="1">The sequence shown here is derived from an EMBL/GenBank/DDBJ whole genome shotgun (WGS) entry which is preliminary data.</text>
</comment>
<protein>
    <submittedName>
        <fullName evidence="1">Uncharacterized protein</fullName>
    </submittedName>
</protein>
<sequence>MPGNTHLALELERIKQFLITHVPAGIPIKKVTNLDREEPIYVCHVDPLPDAAKETLWQVFLTATTRAGRRNTVHPYPHYRADQGWGYFFILSNEHRNDHAYVRDHHWAVAEIVRA</sequence>